<evidence type="ECO:0000313" key="1">
    <source>
        <dbReference type="EnsemblPlants" id="EMT23537"/>
    </source>
</evidence>
<sequence>MGNGLSPCLSMSAAAESRNGQAGVMEQADSFATGGRKTGAACRPRQCPFEYVKNGPLLRQPPGPQLPIAWPGERLLPGQSYLVVCPAQSFVGLLVPIAWPRERLLLGQTCFVVPRRHLSNPPGGNSSGKAATLGSLLAAPGAGRRGQLACHGQCPFEYVKGGDDGSAVLIQVLLQFIEKRQRLPASARREG</sequence>
<dbReference type="EnsemblPlants" id="EMT23537">
    <property type="protein sequence ID" value="EMT23537"/>
    <property type="gene ID" value="F775_02590"/>
</dbReference>
<organism evidence="1">
    <name type="scientific">Aegilops tauschii</name>
    <name type="common">Tausch's goatgrass</name>
    <name type="synonym">Aegilops squarrosa</name>
    <dbReference type="NCBI Taxonomy" id="37682"/>
    <lineage>
        <taxon>Eukaryota</taxon>
        <taxon>Viridiplantae</taxon>
        <taxon>Streptophyta</taxon>
        <taxon>Embryophyta</taxon>
        <taxon>Tracheophyta</taxon>
        <taxon>Spermatophyta</taxon>
        <taxon>Magnoliopsida</taxon>
        <taxon>Liliopsida</taxon>
        <taxon>Poales</taxon>
        <taxon>Poaceae</taxon>
        <taxon>BOP clade</taxon>
        <taxon>Pooideae</taxon>
        <taxon>Triticodae</taxon>
        <taxon>Triticeae</taxon>
        <taxon>Triticinae</taxon>
        <taxon>Aegilops</taxon>
    </lineage>
</organism>
<name>M8C901_AEGTA</name>
<protein>
    <submittedName>
        <fullName evidence="1">Uncharacterized protein</fullName>
    </submittedName>
</protein>
<reference evidence="1" key="1">
    <citation type="submission" date="2015-06" db="UniProtKB">
        <authorList>
            <consortium name="EnsemblPlants"/>
        </authorList>
    </citation>
    <scope>IDENTIFICATION</scope>
</reference>
<accession>M8C901</accession>
<proteinExistence type="predicted"/>
<dbReference type="AlphaFoldDB" id="M8C901"/>